<evidence type="ECO:0000256" key="2">
    <source>
        <dbReference type="ARBA" id="ARBA00005051"/>
    </source>
</evidence>
<keyword evidence="7" id="KW-0067">ATP-binding</keyword>
<keyword evidence="6 10" id="KW-0418">Kinase</keyword>
<name>A0A1T4YZU7_9BACL</name>
<dbReference type="PANTHER" id="PTHR43071:SF1">
    <property type="entry name" value="2-AMINO-4-HYDROXY-6-HYDROXYMETHYLDIHYDROPTERIDINE PYROPHOSPHOKINASE"/>
    <property type="match status" value="1"/>
</dbReference>
<keyword evidence="4" id="KW-0808">Transferase</keyword>
<dbReference type="SUPFAM" id="SSF55083">
    <property type="entry name" value="6-hydroxymethyl-7,8-dihydropterin pyrophosphokinase, HPPK"/>
    <property type="match status" value="1"/>
</dbReference>
<reference evidence="11" key="1">
    <citation type="submission" date="2017-02" db="EMBL/GenBank/DDBJ databases">
        <authorList>
            <person name="Varghese N."/>
            <person name="Submissions S."/>
        </authorList>
    </citation>
    <scope>NUCLEOTIDE SEQUENCE [LARGE SCALE GENOMIC DNA]</scope>
    <source>
        <strain evidence="11">DSM 23966</strain>
    </source>
</reference>
<dbReference type="EMBL" id="FUYJ01000013">
    <property type="protein sequence ID" value="SKB07340.1"/>
    <property type="molecule type" value="Genomic_DNA"/>
</dbReference>
<evidence type="ECO:0000313" key="10">
    <source>
        <dbReference type="EMBL" id="SKB07340.1"/>
    </source>
</evidence>
<evidence type="ECO:0000256" key="4">
    <source>
        <dbReference type="ARBA" id="ARBA00022679"/>
    </source>
</evidence>
<evidence type="ECO:0000256" key="3">
    <source>
        <dbReference type="ARBA" id="ARBA00013253"/>
    </source>
</evidence>
<dbReference type="AlphaFoldDB" id="A0A1T4YZU7"/>
<dbReference type="NCBIfam" id="TIGR01498">
    <property type="entry name" value="folK"/>
    <property type="match status" value="1"/>
</dbReference>
<dbReference type="PANTHER" id="PTHR43071">
    <property type="entry name" value="2-AMINO-4-HYDROXY-6-HYDROXYMETHYLDIHYDROPTERIDINE PYROPHOSPHOKINASE"/>
    <property type="match status" value="1"/>
</dbReference>
<dbReference type="CDD" id="cd00483">
    <property type="entry name" value="HPPK"/>
    <property type="match status" value="1"/>
</dbReference>
<evidence type="ECO:0000256" key="5">
    <source>
        <dbReference type="ARBA" id="ARBA00022741"/>
    </source>
</evidence>
<dbReference type="Pfam" id="PF01288">
    <property type="entry name" value="HPPK"/>
    <property type="match status" value="1"/>
</dbReference>
<comment type="catalytic activity">
    <reaction evidence="1">
        <text>6-hydroxymethyl-7,8-dihydropterin + ATP = (7,8-dihydropterin-6-yl)methyl diphosphate + AMP + H(+)</text>
        <dbReference type="Rhea" id="RHEA:11412"/>
        <dbReference type="ChEBI" id="CHEBI:15378"/>
        <dbReference type="ChEBI" id="CHEBI:30616"/>
        <dbReference type="ChEBI" id="CHEBI:44841"/>
        <dbReference type="ChEBI" id="CHEBI:72950"/>
        <dbReference type="ChEBI" id="CHEBI:456215"/>
        <dbReference type="EC" id="2.7.6.3"/>
    </reaction>
</comment>
<organism evidence="10 11">
    <name type="scientific">Sporosarcina newyorkensis</name>
    <dbReference type="NCBI Taxonomy" id="759851"/>
    <lineage>
        <taxon>Bacteria</taxon>
        <taxon>Bacillati</taxon>
        <taxon>Bacillota</taxon>
        <taxon>Bacilli</taxon>
        <taxon>Bacillales</taxon>
        <taxon>Caryophanaceae</taxon>
        <taxon>Sporosarcina</taxon>
    </lineage>
</organism>
<accession>A0A1T4YZU7</accession>
<evidence type="ECO:0000259" key="9">
    <source>
        <dbReference type="PROSITE" id="PS00794"/>
    </source>
</evidence>
<keyword evidence="11" id="KW-1185">Reference proteome</keyword>
<evidence type="ECO:0000256" key="7">
    <source>
        <dbReference type="ARBA" id="ARBA00022840"/>
    </source>
</evidence>
<evidence type="ECO:0000256" key="8">
    <source>
        <dbReference type="ARBA" id="ARBA00022909"/>
    </source>
</evidence>
<evidence type="ECO:0000256" key="6">
    <source>
        <dbReference type="ARBA" id="ARBA00022777"/>
    </source>
</evidence>
<dbReference type="EC" id="2.7.6.3" evidence="3"/>
<dbReference type="GO" id="GO:0016301">
    <property type="term" value="F:kinase activity"/>
    <property type="evidence" value="ECO:0007669"/>
    <property type="project" value="UniProtKB-KW"/>
</dbReference>
<sequence>MNFAYLSMGSNIGNRLEHLTHAVQLLNEHPAITVEKVSSVYETEPLGLTEQAKFLNIAVGLETSLEASELLSACQSIENKLGRMRKIRWGPRTVDLDILLYNHDTIQSENLIIPHLRMQERAFVLVPLIEIDSEVKNPVTGTLYRNEPAMQDDGMTLWKKVQNVEEFLQQG</sequence>
<dbReference type="Gene3D" id="3.30.70.560">
    <property type="entry name" value="7,8-Dihydro-6-hydroxymethylpterin-pyrophosphokinase HPPK"/>
    <property type="match status" value="1"/>
</dbReference>
<evidence type="ECO:0000256" key="1">
    <source>
        <dbReference type="ARBA" id="ARBA00000198"/>
    </source>
</evidence>
<evidence type="ECO:0000313" key="11">
    <source>
        <dbReference type="Proteomes" id="UP000190042"/>
    </source>
</evidence>
<protein>
    <recommendedName>
        <fullName evidence="3">2-amino-4-hydroxy-6-hydroxymethyldihydropteridine diphosphokinase</fullName>
        <ecNumber evidence="3">2.7.6.3</ecNumber>
    </recommendedName>
</protein>
<dbReference type="GO" id="GO:0046654">
    <property type="term" value="P:tetrahydrofolate biosynthetic process"/>
    <property type="evidence" value="ECO:0007669"/>
    <property type="project" value="UniProtKB-UniPathway"/>
</dbReference>
<dbReference type="PROSITE" id="PS00794">
    <property type="entry name" value="HPPK"/>
    <property type="match status" value="1"/>
</dbReference>
<dbReference type="InterPro" id="IPR035907">
    <property type="entry name" value="Hppk_sf"/>
</dbReference>
<keyword evidence="8" id="KW-0289">Folate biosynthesis</keyword>
<feature type="domain" description="7,8-dihydro-6-hydroxymethylpterin-pyrophosphokinase" evidence="9">
    <location>
        <begin position="88"/>
        <end position="99"/>
    </location>
</feature>
<comment type="pathway">
    <text evidence="2">Cofactor biosynthesis; tetrahydrofolate biosynthesis; 2-amino-4-hydroxy-6-hydroxymethyl-7,8-dihydropteridine diphosphate from 7,8-dihydroneopterin triphosphate: step 4/4.</text>
</comment>
<proteinExistence type="predicted"/>
<gene>
    <name evidence="10" type="ORF">SAMN04244570_0361</name>
</gene>
<dbReference type="Proteomes" id="UP000190042">
    <property type="component" value="Unassembled WGS sequence"/>
</dbReference>
<keyword evidence="5" id="KW-0547">Nucleotide-binding</keyword>
<dbReference type="UniPathway" id="UPA00077">
    <property type="reaction ID" value="UER00155"/>
</dbReference>
<dbReference type="InterPro" id="IPR000550">
    <property type="entry name" value="Hppk"/>
</dbReference>
<dbReference type="GO" id="GO:0003848">
    <property type="term" value="F:2-amino-4-hydroxy-6-hydroxymethyldihydropteridine diphosphokinase activity"/>
    <property type="evidence" value="ECO:0007669"/>
    <property type="project" value="UniProtKB-EC"/>
</dbReference>
<dbReference type="GO" id="GO:0005524">
    <property type="term" value="F:ATP binding"/>
    <property type="evidence" value="ECO:0007669"/>
    <property type="project" value="UniProtKB-KW"/>
</dbReference>
<dbReference type="GO" id="GO:0046656">
    <property type="term" value="P:folic acid biosynthetic process"/>
    <property type="evidence" value="ECO:0007669"/>
    <property type="project" value="UniProtKB-KW"/>
</dbReference>